<dbReference type="OrthoDB" id="9799092at2"/>
<dbReference type="SUPFAM" id="SSF55729">
    <property type="entry name" value="Acyl-CoA N-acyltransferases (Nat)"/>
    <property type="match status" value="1"/>
</dbReference>
<evidence type="ECO:0000313" key="3">
    <source>
        <dbReference type="Proteomes" id="UP000326831"/>
    </source>
</evidence>
<dbReference type="AlphaFoldDB" id="A0A5P2UTE8"/>
<dbReference type="PROSITE" id="PS51186">
    <property type="entry name" value="GNAT"/>
    <property type="match status" value="1"/>
</dbReference>
<dbReference type="Proteomes" id="UP000326831">
    <property type="component" value="Chromosome"/>
</dbReference>
<keyword evidence="2" id="KW-0808">Transferase</keyword>
<dbReference type="Gene3D" id="3.40.630.30">
    <property type="match status" value="1"/>
</dbReference>
<evidence type="ECO:0000313" key="2">
    <source>
        <dbReference type="EMBL" id="QEU79977.1"/>
    </source>
</evidence>
<dbReference type="GO" id="GO:0016747">
    <property type="term" value="F:acyltransferase activity, transferring groups other than amino-acyl groups"/>
    <property type="evidence" value="ECO:0007669"/>
    <property type="project" value="InterPro"/>
</dbReference>
<name>A0A5P2UTE8_9ACTN</name>
<sequence>MIVGKPRTLWCGAFLRSGRPRGGWCGSSSPKGPMGPRGTWSGCSVRDGYRGAGVADGLCRAALEWAWSLEEPVLERVRLFVHRDNPRAAAFYRRFGFVATGAVPAVPAEPSATELEYAYGRP</sequence>
<protein>
    <submittedName>
        <fullName evidence="2">GNAT family N-acetyltransferase</fullName>
    </submittedName>
</protein>
<dbReference type="Pfam" id="PF00583">
    <property type="entry name" value="Acetyltransf_1"/>
    <property type="match status" value="1"/>
</dbReference>
<accession>A0A5P2UTE8</accession>
<dbReference type="KEGG" id="ssub:CP968_18135"/>
<proteinExistence type="predicted"/>
<gene>
    <name evidence="2" type="ORF">CP968_18135</name>
</gene>
<dbReference type="InterPro" id="IPR016181">
    <property type="entry name" value="Acyl_CoA_acyltransferase"/>
</dbReference>
<dbReference type="EMBL" id="CP023701">
    <property type="protein sequence ID" value="QEU79977.1"/>
    <property type="molecule type" value="Genomic_DNA"/>
</dbReference>
<evidence type="ECO:0000259" key="1">
    <source>
        <dbReference type="PROSITE" id="PS51186"/>
    </source>
</evidence>
<feature type="domain" description="N-acetyltransferase" evidence="1">
    <location>
        <begin position="1"/>
        <end position="122"/>
    </location>
</feature>
<organism evidence="2 3">
    <name type="scientific">Streptomyces subrutilus</name>
    <dbReference type="NCBI Taxonomy" id="36818"/>
    <lineage>
        <taxon>Bacteria</taxon>
        <taxon>Bacillati</taxon>
        <taxon>Actinomycetota</taxon>
        <taxon>Actinomycetes</taxon>
        <taxon>Kitasatosporales</taxon>
        <taxon>Streptomycetaceae</taxon>
        <taxon>Streptomyces</taxon>
    </lineage>
</organism>
<dbReference type="InterPro" id="IPR000182">
    <property type="entry name" value="GNAT_dom"/>
</dbReference>
<reference evidence="2 3" key="1">
    <citation type="submission" date="2017-09" db="EMBL/GenBank/DDBJ databases">
        <authorList>
            <person name="Lee N."/>
            <person name="Cho B.-K."/>
        </authorList>
    </citation>
    <scope>NUCLEOTIDE SEQUENCE [LARGE SCALE GENOMIC DNA]</scope>
    <source>
        <strain evidence="2 3">ATCC 27467</strain>
    </source>
</reference>
<keyword evidence="3" id="KW-1185">Reference proteome</keyword>